<dbReference type="PANTHER" id="PTHR31499">
    <property type="entry name" value="MYB FAMILY TRANSCRIPTION FACTOR PHL11"/>
    <property type="match status" value="1"/>
</dbReference>
<dbReference type="EMBL" id="LNRQ01000005">
    <property type="protein sequence ID" value="KZM93778.1"/>
    <property type="molecule type" value="Genomic_DNA"/>
</dbReference>
<sequence length="261" mass="30233">MNSHNIGCQERTQRDLDLDVYDYESEQFFEKKAYHRGVLEAGTIPQDLISPANSSSTMMSYTSLPTSAFYATEVYMGLPQVNYQVGSSTSSPELSKNYDAQMVSYQPYENEFGTESLERTNHWQGDSCNYQYSFDYQKSYSERDQLLQLKRKLLGNFNTPDNRRQVSIPFGGNTDISKYRNAKCMADSAEEKSQNMTTRNDQDQQIDIQTGLQLKEALKLQIDVQKSLHEQLEIQRNLQLRIEEQGKQLKLMFEEQQKANK</sequence>
<dbReference type="Gramene" id="KZM93777">
    <property type="protein sequence ID" value="KZM93777"/>
    <property type="gene ID" value="DCAR_017022"/>
</dbReference>
<dbReference type="InterPro" id="IPR025756">
    <property type="entry name" value="Myb_CC_LHEQLE"/>
</dbReference>
<dbReference type="Pfam" id="PF14379">
    <property type="entry name" value="Myb_CC_LHEQLE"/>
    <property type="match status" value="1"/>
</dbReference>
<evidence type="ECO:0000313" key="1">
    <source>
        <dbReference type="EMBL" id="KZM93778.1"/>
    </source>
</evidence>
<dbReference type="Gramene" id="KZM93778">
    <property type="protein sequence ID" value="KZM93778"/>
    <property type="gene ID" value="DCAR_017023"/>
</dbReference>
<comment type="caution">
    <text evidence="1">The sequence shown here is derived from an EMBL/GenBank/DDBJ whole genome shotgun (WGS) entry which is preliminary data.</text>
</comment>
<dbReference type="InterPro" id="IPR046955">
    <property type="entry name" value="PHR1-like"/>
</dbReference>
<organism evidence="1">
    <name type="scientific">Daucus carota subsp. sativus</name>
    <name type="common">Carrot</name>
    <dbReference type="NCBI Taxonomy" id="79200"/>
    <lineage>
        <taxon>Eukaryota</taxon>
        <taxon>Viridiplantae</taxon>
        <taxon>Streptophyta</taxon>
        <taxon>Embryophyta</taxon>
        <taxon>Tracheophyta</taxon>
        <taxon>Spermatophyta</taxon>
        <taxon>Magnoliopsida</taxon>
        <taxon>eudicotyledons</taxon>
        <taxon>Gunneridae</taxon>
        <taxon>Pentapetalae</taxon>
        <taxon>asterids</taxon>
        <taxon>campanulids</taxon>
        <taxon>Apiales</taxon>
        <taxon>Apiaceae</taxon>
        <taxon>Apioideae</taxon>
        <taxon>Scandiceae</taxon>
        <taxon>Daucinae</taxon>
        <taxon>Daucus</taxon>
        <taxon>Daucus sect. Daucus</taxon>
    </lineage>
</organism>
<reference evidence="1" key="1">
    <citation type="journal article" date="2016" name="Nat. Genet.">
        <title>A high-quality carrot genome assembly provides new insights into carotenoid accumulation and asterid genome evolution.</title>
        <authorList>
            <person name="Iorizzo M."/>
            <person name="Ellison S."/>
            <person name="Senalik D."/>
            <person name="Zeng P."/>
            <person name="Satapoomin P."/>
            <person name="Huang J."/>
            <person name="Bowman M."/>
            <person name="Iovene M."/>
            <person name="Sanseverino W."/>
            <person name="Cavagnaro P."/>
            <person name="Yildiz M."/>
            <person name="Macko-Podgorni A."/>
            <person name="Moranska E."/>
            <person name="Grzebelus E."/>
            <person name="Grzebelus D."/>
            <person name="Ashrafi H."/>
            <person name="Zheng Z."/>
            <person name="Cheng S."/>
            <person name="Spooner D."/>
            <person name="Van Deynze A."/>
            <person name="Simon P."/>
        </authorList>
    </citation>
    <scope>NUCLEOTIDE SEQUENCE [LARGE SCALE GENOMIC DNA]</scope>
    <source>
        <tissue evidence="1">Leaf</tissue>
    </source>
</reference>
<proteinExistence type="predicted"/>
<gene>
    <name evidence="1" type="ORF">DCAR_017023</name>
</gene>
<dbReference type="AlphaFoldDB" id="A0A164XZM4"/>
<accession>A0A164XZM4</accession>
<dbReference type="STRING" id="79200.A0A164XZM4"/>
<name>A0A164XZM4_DAUCS</name>
<protein>
    <submittedName>
        <fullName evidence="1">Uncharacterized protein</fullName>
    </submittedName>
</protein>
<dbReference type="GO" id="GO:0003700">
    <property type="term" value="F:DNA-binding transcription factor activity"/>
    <property type="evidence" value="ECO:0007669"/>
    <property type="project" value="InterPro"/>
</dbReference>
<dbReference type="PANTHER" id="PTHR31499:SF80">
    <property type="entry name" value="HTH MYB-TYPE DOMAIN-CONTAINING PROTEIN"/>
    <property type="match status" value="1"/>
</dbReference>